<accession>A0A9P0BW83</accession>
<feature type="compositionally biased region" description="Acidic residues" evidence="2">
    <location>
        <begin position="114"/>
        <end position="124"/>
    </location>
</feature>
<dbReference type="GO" id="GO:0003677">
    <property type="term" value="F:DNA binding"/>
    <property type="evidence" value="ECO:0007669"/>
    <property type="project" value="InterPro"/>
</dbReference>
<dbReference type="PANTHER" id="PTHR12243">
    <property type="entry name" value="MADF DOMAIN TRANSCRIPTION FACTOR"/>
    <property type="match status" value="1"/>
</dbReference>
<reference evidence="5" key="1">
    <citation type="submission" date="2021-12" db="EMBL/GenBank/DDBJ databases">
        <authorList>
            <person name="King R."/>
        </authorList>
    </citation>
    <scope>NUCLEOTIDE SEQUENCE</scope>
</reference>
<proteinExistence type="predicted"/>
<evidence type="ECO:0000313" key="6">
    <source>
        <dbReference type="Proteomes" id="UP001154114"/>
    </source>
</evidence>
<evidence type="ECO:0000256" key="1">
    <source>
        <dbReference type="PROSITE-ProRule" id="PRU00371"/>
    </source>
</evidence>
<dbReference type="PANTHER" id="PTHR12243:SF60">
    <property type="entry name" value="SI:CH211-15D5.12-RELATED"/>
    <property type="match status" value="1"/>
</dbReference>
<evidence type="ECO:0008006" key="7">
    <source>
        <dbReference type="Google" id="ProtNLM"/>
    </source>
</evidence>
<dbReference type="SMART" id="SM00595">
    <property type="entry name" value="MADF"/>
    <property type="match status" value="1"/>
</dbReference>
<dbReference type="OrthoDB" id="5984255at2759"/>
<dbReference type="InterPro" id="IPR004210">
    <property type="entry name" value="BESS_motif"/>
</dbReference>
<evidence type="ECO:0000259" key="3">
    <source>
        <dbReference type="PROSITE" id="PS51029"/>
    </source>
</evidence>
<evidence type="ECO:0000313" key="5">
    <source>
        <dbReference type="EMBL" id="CAH0599977.1"/>
    </source>
</evidence>
<comment type="subcellular location">
    <subcellularLocation>
        <location evidence="1">Nucleus</location>
    </subcellularLocation>
</comment>
<dbReference type="EMBL" id="LR824032">
    <property type="protein sequence ID" value="CAH0599977.1"/>
    <property type="molecule type" value="Genomic_DNA"/>
</dbReference>
<keyword evidence="6" id="KW-1185">Reference proteome</keyword>
<keyword evidence="1" id="KW-0539">Nucleus</keyword>
<dbReference type="Pfam" id="PF10545">
    <property type="entry name" value="MADF_DNA_bdg"/>
    <property type="match status" value="1"/>
</dbReference>
<evidence type="ECO:0000256" key="2">
    <source>
        <dbReference type="SAM" id="MobiDB-lite"/>
    </source>
</evidence>
<organism evidence="5 6">
    <name type="scientific">Chrysodeixis includens</name>
    <name type="common">Soybean looper</name>
    <name type="synonym">Pseudoplusia includens</name>
    <dbReference type="NCBI Taxonomy" id="689277"/>
    <lineage>
        <taxon>Eukaryota</taxon>
        <taxon>Metazoa</taxon>
        <taxon>Ecdysozoa</taxon>
        <taxon>Arthropoda</taxon>
        <taxon>Hexapoda</taxon>
        <taxon>Insecta</taxon>
        <taxon>Pterygota</taxon>
        <taxon>Neoptera</taxon>
        <taxon>Endopterygota</taxon>
        <taxon>Lepidoptera</taxon>
        <taxon>Glossata</taxon>
        <taxon>Ditrysia</taxon>
        <taxon>Noctuoidea</taxon>
        <taxon>Noctuidae</taxon>
        <taxon>Plusiinae</taxon>
        <taxon>Chrysodeixis</taxon>
    </lineage>
</organism>
<dbReference type="InterPro" id="IPR006578">
    <property type="entry name" value="MADF-dom"/>
</dbReference>
<feature type="domain" description="MADF" evidence="3">
    <location>
        <begin position="10"/>
        <end position="102"/>
    </location>
</feature>
<evidence type="ECO:0000259" key="4">
    <source>
        <dbReference type="PROSITE" id="PS51031"/>
    </source>
</evidence>
<name>A0A9P0BW83_CHRIL</name>
<feature type="region of interest" description="Disordered" evidence="2">
    <location>
        <begin position="111"/>
        <end position="170"/>
    </location>
</feature>
<dbReference type="AlphaFoldDB" id="A0A9P0BW83"/>
<dbReference type="PROSITE" id="PS51031">
    <property type="entry name" value="BESS"/>
    <property type="match status" value="1"/>
</dbReference>
<dbReference type="InterPro" id="IPR039353">
    <property type="entry name" value="TF_Adf1"/>
</dbReference>
<sequence>MRDDYEYNIKFCELVARYPVIYNDDRVDYGNRYVQDKAWGAIAKNLKDSVTDCKERWKNLRNRYCKYQKAQAEASSTGLKTWLKITEYYLAPHLRFLDNYMQSRYLKSLQQNDDLSDSDDDTEDTIPSYHPPSREAMGLNIPLSTSSKSKPRHNSTDHTHYDYSNPKRAKIDEGKDEDLSFLHSLLGDVKAMAPSQKRQFKIKVMQLAQDILEGDSATTSGRSQATASYVPIYMKSLTKASSIQNM</sequence>
<dbReference type="GO" id="GO:0005634">
    <property type="term" value="C:nucleus"/>
    <property type="evidence" value="ECO:0007669"/>
    <property type="project" value="UniProtKB-SubCell"/>
</dbReference>
<dbReference type="PROSITE" id="PS51029">
    <property type="entry name" value="MADF"/>
    <property type="match status" value="1"/>
</dbReference>
<dbReference type="GO" id="GO:0005667">
    <property type="term" value="C:transcription regulator complex"/>
    <property type="evidence" value="ECO:0007669"/>
    <property type="project" value="TreeGrafter"/>
</dbReference>
<gene>
    <name evidence="5" type="ORF">CINC_LOCUS9077</name>
</gene>
<dbReference type="Proteomes" id="UP001154114">
    <property type="component" value="Chromosome 29"/>
</dbReference>
<dbReference type="Pfam" id="PF02944">
    <property type="entry name" value="BESS"/>
    <property type="match status" value="1"/>
</dbReference>
<feature type="domain" description="BESS" evidence="4">
    <location>
        <begin position="175"/>
        <end position="214"/>
    </location>
</feature>
<protein>
    <recommendedName>
        <fullName evidence="7">MADF domain-containing protein</fullName>
    </recommendedName>
</protein>
<dbReference type="GO" id="GO:0006357">
    <property type="term" value="P:regulation of transcription by RNA polymerase II"/>
    <property type="evidence" value="ECO:0007669"/>
    <property type="project" value="TreeGrafter"/>
</dbReference>